<dbReference type="CDD" id="cd05324">
    <property type="entry name" value="carb_red_PTCR-like_SDR_c"/>
    <property type="match status" value="1"/>
</dbReference>
<gene>
    <name evidence="5" type="ORF">EBO15_26055</name>
</gene>
<dbReference type="PANTHER" id="PTHR43490">
    <property type="entry name" value="(+)-NEOMENTHOL DEHYDROGENASE"/>
    <property type="match status" value="1"/>
</dbReference>
<keyword evidence="2" id="KW-0521">NADP</keyword>
<comment type="caution">
    <text evidence="5">The sequence shown here is derived from an EMBL/GenBank/DDBJ whole genome shotgun (WGS) entry which is preliminary data.</text>
</comment>
<keyword evidence="6" id="KW-1185">Reference proteome</keyword>
<keyword evidence="3" id="KW-0560">Oxidoreductase</keyword>
<protein>
    <submittedName>
        <fullName evidence="5">SDR family oxidoreductase</fullName>
    </submittedName>
</protein>
<dbReference type="PRINTS" id="PR00080">
    <property type="entry name" value="SDRFAMILY"/>
</dbReference>
<dbReference type="Proteomes" id="UP000282674">
    <property type="component" value="Unassembled WGS sequence"/>
</dbReference>
<dbReference type="InterPro" id="IPR002347">
    <property type="entry name" value="SDR_fam"/>
</dbReference>
<evidence type="ECO:0000313" key="5">
    <source>
        <dbReference type="EMBL" id="RMI40594.1"/>
    </source>
</evidence>
<dbReference type="EMBL" id="RFFG01000052">
    <property type="protein sequence ID" value="RMI40594.1"/>
    <property type="molecule type" value="Genomic_DNA"/>
</dbReference>
<evidence type="ECO:0000256" key="1">
    <source>
        <dbReference type="ARBA" id="ARBA00006484"/>
    </source>
</evidence>
<dbReference type="PROSITE" id="PS00061">
    <property type="entry name" value="ADH_SHORT"/>
    <property type="match status" value="1"/>
</dbReference>
<accession>A0A3M2LSZ2</accession>
<evidence type="ECO:0000256" key="4">
    <source>
        <dbReference type="RuleBase" id="RU000363"/>
    </source>
</evidence>
<dbReference type="OrthoDB" id="9781117at2"/>
<sequence length="243" mass="25609">MSEKRIALITGANKGIGFETARRLGQEGMTVLVGSRSRERGEKAAAELSEAGLDARFVQLDVTDDQSVRDAAKWIEAEYGRLDVLVNNAGVAPAEASVAPSQLTVAALRTTYETNVFGVVAVTNAMLPLLRQADAARVVNVSSELGSLTRLSDPDDTYYAFNLLAYNSSKAALNGVTLAYAKELAGTAVKVNSTSPGYTATDLNAHTGHQTVEEGAGFVVPLALLPEDGPSGGFFFGTEPLPW</sequence>
<dbReference type="PANTHER" id="PTHR43490:SF99">
    <property type="entry name" value="SHORT-CHAIN DEHYDROGENASE_REDUCTASE"/>
    <property type="match status" value="1"/>
</dbReference>
<dbReference type="PRINTS" id="PR00081">
    <property type="entry name" value="GDHRDH"/>
</dbReference>
<dbReference type="Pfam" id="PF00106">
    <property type="entry name" value="adh_short"/>
    <property type="match status" value="1"/>
</dbReference>
<organism evidence="5 6">
    <name type="scientific">Actinomadura harenae</name>
    <dbReference type="NCBI Taxonomy" id="2483351"/>
    <lineage>
        <taxon>Bacteria</taxon>
        <taxon>Bacillati</taxon>
        <taxon>Actinomycetota</taxon>
        <taxon>Actinomycetes</taxon>
        <taxon>Streptosporangiales</taxon>
        <taxon>Thermomonosporaceae</taxon>
        <taxon>Actinomadura</taxon>
    </lineage>
</organism>
<evidence type="ECO:0000256" key="2">
    <source>
        <dbReference type="ARBA" id="ARBA00022857"/>
    </source>
</evidence>
<name>A0A3M2LSZ2_9ACTN</name>
<dbReference type="RefSeq" id="WP_122197074.1">
    <property type="nucleotide sequence ID" value="NZ_JBHSKC010000005.1"/>
</dbReference>
<dbReference type="InterPro" id="IPR020904">
    <property type="entry name" value="Sc_DH/Rdtase_CS"/>
</dbReference>
<reference evidence="5 6" key="1">
    <citation type="submission" date="2018-10" db="EMBL/GenBank/DDBJ databases">
        <title>Isolation from soil.</title>
        <authorList>
            <person name="Hu J."/>
        </authorList>
    </citation>
    <scope>NUCLEOTIDE SEQUENCE [LARGE SCALE GENOMIC DNA]</scope>
    <source>
        <strain evidence="5 6">NEAU-Ht49</strain>
    </source>
</reference>
<proteinExistence type="inferred from homology"/>
<dbReference type="SUPFAM" id="SSF51735">
    <property type="entry name" value="NAD(P)-binding Rossmann-fold domains"/>
    <property type="match status" value="1"/>
</dbReference>
<dbReference type="InterPro" id="IPR045313">
    <property type="entry name" value="CBR1-like"/>
</dbReference>
<dbReference type="Gene3D" id="3.40.50.720">
    <property type="entry name" value="NAD(P)-binding Rossmann-like Domain"/>
    <property type="match status" value="1"/>
</dbReference>
<dbReference type="AlphaFoldDB" id="A0A3M2LSZ2"/>
<dbReference type="GO" id="GO:0016616">
    <property type="term" value="F:oxidoreductase activity, acting on the CH-OH group of donors, NAD or NADP as acceptor"/>
    <property type="evidence" value="ECO:0007669"/>
    <property type="project" value="InterPro"/>
</dbReference>
<evidence type="ECO:0000313" key="6">
    <source>
        <dbReference type="Proteomes" id="UP000282674"/>
    </source>
</evidence>
<comment type="similarity">
    <text evidence="1 4">Belongs to the short-chain dehydrogenases/reductases (SDR) family.</text>
</comment>
<evidence type="ECO:0000256" key="3">
    <source>
        <dbReference type="ARBA" id="ARBA00023002"/>
    </source>
</evidence>
<dbReference type="InterPro" id="IPR036291">
    <property type="entry name" value="NAD(P)-bd_dom_sf"/>
</dbReference>